<name>A0A2X7CSU2_ECOLX</name>
<gene>
    <name evidence="1" type="ORF">ExPECSC038_00633</name>
</gene>
<reference evidence="1 2" key="1">
    <citation type="submission" date="2018-04" db="EMBL/GenBank/DDBJ databases">
        <title>Large scale genomics of bovine and human commensal E. coli to reveal the emerging process of EHEC.</title>
        <authorList>
            <person name="Arimizu Y."/>
            <person name="Ogura Y."/>
        </authorList>
    </citation>
    <scope>NUCLEOTIDE SEQUENCE [LARGE SCALE GENOMIC DNA]</scope>
    <source>
        <strain evidence="1 2">ECSC038</strain>
    </source>
</reference>
<evidence type="ECO:0000313" key="2">
    <source>
        <dbReference type="Proteomes" id="UP000300926"/>
    </source>
</evidence>
<sequence length="34" mass="3892">MPIQQLPLMKGVGKDFRNADYIDYLPVNMLAILI</sequence>
<dbReference type="Pfam" id="PF11134">
    <property type="entry name" value="Phage_stabilise"/>
    <property type="match status" value="1"/>
</dbReference>
<accession>A0A2X7CSU2</accession>
<protein>
    <submittedName>
        <fullName evidence="1">Phage head DNA stabilization protein</fullName>
    </submittedName>
</protein>
<dbReference type="InterPro" id="IPR021098">
    <property type="entry name" value="Phage_P22_Gp10"/>
</dbReference>
<organism evidence="1 2">
    <name type="scientific">Escherichia coli</name>
    <dbReference type="NCBI Taxonomy" id="562"/>
    <lineage>
        <taxon>Bacteria</taxon>
        <taxon>Pseudomonadati</taxon>
        <taxon>Pseudomonadota</taxon>
        <taxon>Gammaproteobacteria</taxon>
        <taxon>Enterobacterales</taxon>
        <taxon>Enterobacteriaceae</taxon>
        <taxon>Escherichia</taxon>
    </lineage>
</organism>
<dbReference type="Proteomes" id="UP000300926">
    <property type="component" value="Unassembled WGS sequence"/>
</dbReference>
<dbReference type="EMBL" id="BFIH01000020">
    <property type="protein sequence ID" value="GCO14811.1"/>
    <property type="molecule type" value="Genomic_DNA"/>
</dbReference>
<comment type="caution">
    <text evidence="1">The sequence shown here is derived from an EMBL/GenBank/DDBJ whole genome shotgun (WGS) entry which is preliminary data.</text>
</comment>
<dbReference type="RefSeq" id="WP_021529420.1">
    <property type="nucleotide sequence ID" value="NZ_JBJXTE010000009.1"/>
</dbReference>
<proteinExistence type="predicted"/>
<evidence type="ECO:0000313" key="1">
    <source>
        <dbReference type="EMBL" id="GCO14811.1"/>
    </source>
</evidence>
<dbReference type="AlphaFoldDB" id="A0A2X7CSU2"/>